<keyword evidence="4 5" id="KW-0472">Membrane</keyword>
<proteinExistence type="predicted"/>
<dbReference type="InterPro" id="IPR007568">
    <property type="entry name" value="RTA1"/>
</dbReference>
<organism evidence="6 7">
    <name type="scientific">Roridomyces roridus</name>
    <dbReference type="NCBI Taxonomy" id="1738132"/>
    <lineage>
        <taxon>Eukaryota</taxon>
        <taxon>Fungi</taxon>
        <taxon>Dikarya</taxon>
        <taxon>Basidiomycota</taxon>
        <taxon>Agaricomycotina</taxon>
        <taxon>Agaricomycetes</taxon>
        <taxon>Agaricomycetidae</taxon>
        <taxon>Agaricales</taxon>
        <taxon>Marasmiineae</taxon>
        <taxon>Mycenaceae</taxon>
        <taxon>Roridomyces</taxon>
    </lineage>
</organism>
<gene>
    <name evidence="6" type="ORF">FB45DRAFT_828738</name>
</gene>
<dbReference type="EMBL" id="JARKIF010000006">
    <property type="protein sequence ID" value="KAJ7636471.1"/>
    <property type="molecule type" value="Genomic_DNA"/>
</dbReference>
<comment type="caution">
    <text evidence="6">The sequence shown here is derived from an EMBL/GenBank/DDBJ whole genome shotgun (WGS) entry which is preliminary data.</text>
</comment>
<reference evidence="6" key="1">
    <citation type="submission" date="2023-03" db="EMBL/GenBank/DDBJ databases">
        <title>Massive genome expansion in bonnet fungi (Mycena s.s.) driven by repeated elements and novel gene families across ecological guilds.</title>
        <authorList>
            <consortium name="Lawrence Berkeley National Laboratory"/>
            <person name="Harder C.B."/>
            <person name="Miyauchi S."/>
            <person name="Viragh M."/>
            <person name="Kuo A."/>
            <person name="Thoen E."/>
            <person name="Andreopoulos B."/>
            <person name="Lu D."/>
            <person name="Skrede I."/>
            <person name="Drula E."/>
            <person name="Henrissat B."/>
            <person name="Morin E."/>
            <person name="Kohler A."/>
            <person name="Barry K."/>
            <person name="LaButti K."/>
            <person name="Morin E."/>
            <person name="Salamov A."/>
            <person name="Lipzen A."/>
            <person name="Mereny Z."/>
            <person name="Hegedus B."/>
            <person name="Baldrian P."/>
            <person name="Stursova M."/>
            <person name="Weitz H."/>
            <person name="Taylor A."/>
            <person name="Grigoriev I.V."/>
            <person name="Nagy L.G."/>
            <person name="Martin F."/>
            <person name="Kauserud H."/>
        </authorList>
    </citation>
    <scope>NUCLEOTIDE SEQUENCE</scope>
    <source>
        <strain evidence="6">9284</strain>
    </source>
</reference>
<feature type="transmembrane region" description="Helical" evidence="5">
    <location>
        <begin position="30"/>
        <end position="49"/>
    </location>
</feature>
<dbReference type="PANTHER" id="PTHR31465">
    <property type="entry name" value="PROTEIN RTA1-RELATED"/>
    <property type="match status" value="1"/>
</dbReference>
<sequence>MSSAVLAVDATEDRPEPIASRGFIPNKLPAFVALGVCGQTAFILWTQYFRFGRPSYMTTLTLGMTGMSVGFALRMIFARSPSNMTLYIVEDLFILLSPCTFLAKDYVLFARLASTFDANLISGTLLIRPAWIVRIFVWSDVITFLVQTTGGSMSTSHNVNTGHLGTKISMIGLVLQLFSFLFFTYLLIVWGCRVLRTNHTPTKSRFPSLRNFATQPAFKILQKDPSPNWRLLYWTMCLNCVGILMFAAGYNGYLAEHEGHFYIFDSFTLWVSMSLYCLVWPTRFLEPHMEGIKLVSRGSNELLMFRELYGYS</sequence>
<dbReference type="Proteomes" id="UP001221142">
    <property type="component" value="Unassembled WGS sequence"/>
</dbReference>
<dbReference type="PANTHER" id="PTHR31465:SF1">
    <property type="entry name" value="PROTEIN RTA1-RELATED"/>
    <property type="match status" value="1"/>
</dbReference>
<name>A0AAD7C1H0_9AGAR</name>
<evidence type="ECO:0000313" key="7">
    <source>
        <dbReference type="Proteomes" id="UP001221142"/>
    </source>
</evidence>
<comment type="subcellular location">
    <subcellularLocation>
        <location evidence="1">Membrane</location>
        <topology evidence="1">Multi-pass membrane protein</topology>
    </subcellularLocation>
</comment>
<keyword evidence="7" id="KW-1185">Reference proteome</keyword>
<feature type="transmembrane region" description="Helical" evidence="5">
    <location>
        <begin position="56"/>
        <end position="77"/>
    </location>
</feature>
<evidence type="ECO:0000313" key="6">
    <source>
        <dbReference type="EMBL" id="KAJ7636471.1"/>
    </source>
</evidence>
<keyword evidence="2 5" id="KW-0812">Transmembrane</keyword>
<evidence type="ECO:0000256" key="5">
    <source>
        <dbReference type="SAM" id="Phobius"/>
    </source>
</evidence>
<evidence type="ECO:0000256" key="1">
    <source>
        <dbReference type="ARBA" id="ARBA00004141"/>
    </source>
</evidence>
<dbReference type="Pfam" id="PF04479">
    <property type="entry name" value="RTA1"/>
    <property type="match status" value="1"/>
</dbReference>
<dbReference type="GO" id="GO:0016020">
    <property type="term" value="C:membrane"/>
    <property type="evidence" value="ECO:0007669"/>
    <property type="project" value="UniProtKB-SubCell"/>
</dbReference>
<accession>A0AAD7C1H0</accession>
<evidence type="ECO:0000256" key="2">
    <source>
        <dbReference type="ARBA" id="ARBA00022692"/>
    </source>
</evidence>
<evidence type="ECO:0000256" key="4">
    <source>
        <dbReference type="ARBA" id="ARBA00023136"/>
    </source>
</evidence>
<dbReference type="AlphaFoldDB" id="A0AAD7C1H0"/>
<evidence type="ECO:0000256" key="3">
    <source>
        <dbReference type="ARBA" id="ARBA00022989"/>
    </source>
</evidence>
<feature type="transmembrane region" description="Helical" evidence="5">
    <location>
        <begin position="125"/>
        <end position="148"/>
    </location>
</feature>
<protein>
    <submittedName>
        <fullName evidence="6">RTA1 like protein-domain-containing protein</fullName>
    </submittedName>
</protein>
<feature type="transmembrane region" description="Helical" evidence="5">
    <location>
        <begin position="92"/>
        <end position="113"/>
    </location>
</feature>
<feature type="transmembrane region" description="Helical" evidence="5">
    <location>
        <begin position="168"/>
        <end position="195"/>
    </location>
</feature>
<keyword evidence="3 5" id="KW-1133">Transmembrane helix</keyword>
<feature type="transmembrane region" description="Helical" evidence="5">
    <location>
        <begin position="259"/>
        <end position="279"/>
    </location>
</feature>
<feature type="transmembrane region" description="Helical" evidence="5">
    <location>
        <begin position="231"/>
        <end position="253"/>
    </location>
</feature>